<name>A0ABM9UNX5_SARVE</name>
<protein>
    <submittedName>
        <fullName evidence="1">Uncharacterized protein</fullName>
    </submittedName>
</protein>
<sequence>MCEPSDYIRRYVFEELENYIFKELVKKCNESIEYNDKHEDEIDYI</sequence>
<dbReference type="EMBL" id="CYZR01000002">
    <property type="protein sequence ID" value="CUN70391.1"/>
    <property type="molecule type" value="Genomic_DNA"/>
</dbReference>
<evidence type="ECO:0000313" key="1">
    <source>
        <dbReference type="EMBL" id="CUN70391.1"/>
    </source>
</evidence>
<comment type="caution">
    <text evidence="1">The sequence shown here is derived from an EMBL/GenBank/DDBJ whole genome shotgun (WGS) entry which is preliminary data.</text>
</comment>
<keyword evidence="2" id="KW-1185">Reference proteome</keyword>
<accession>A0ABM9UNX5</accession>
<organism evidence="1 2">
    <name type="scientific">Sarcina ventriculi</name>
    <name type="common">Clostridium ventriculi</name>
    <dbReference type="NCBI Taxonomy" id="1267"/>
    <lineage>
        <taxon>Bacteria</taxon>
        <taxon>Bacillati</taxon>
        <taxon>Bacillota</taxon>
        <taxon>Clostridia</taxon>
        <taxon>Eubacteriales</taxon>
        <taxon>Clostridiaceae</taxon>
        <taxon>Sarcina</taxon>
    </lineage>
</organism>
<evidence type="ECO:0000313" key="2">
    <source>
        <dbReference type="Proteomes" id="UP000095488"/>
    </source>
</evidence>
<dbReference type="Proteomes" id="UP000095488">
    <property type="component" value="Unassembled WGS sequence"/>
</dbReference>
<reference evidence="1 2" key="1">
    <citation type="submission" date="2015-09" db="EMBL/GenBank/DDBJ databases">
        <authorList>
            <consortium name="Pathogen Informatics"/>
        </authorList>
    </citation>
    <scope>NUCLEOTIDE SEQUENCE [LARGE SCALE GENOMIC DNA]</scope>
    <source>
        <strain evidence="1 2">2789STDY5834858</strain>
    </source>
</reference>
<gene>
    <name evidence="1" type="ORF">ERS852473_00904</name>
</gene>
<proteinExistence type="predicted"/>